<organism evidence="3 4">
    <name type="scientific">Aspergillus keveii</name>
    <dbReference type="NCBI Taxonomy" id="714993"/>
    <lineage>
        <taxon>Eukaryota</taxon>
        <taxon>Fungi</taxon>
        <taxon>Dikarya</taxon>
        <taxon>Ascomycota</taxon>
        <taxon>Pezizomycotina</taxon>
        <taxon>Eurotiomycetes</taxon>
        <taxon>Eurotiomycetidae</taxon>
        <taxon>Eurotiales</taxon>
        <taxon>Aspergillaceae</taxon>
        <taxon>Aspergillus</taxon>
        <taxon>Aspergillus subgen. Nidulantes</taxon>
    </lineage>
</organism>
<evidence type="ECO:0000313" key="3">
    <source>
        <dbReference type="EMBL" id="KAL2789353.1"/>
    </source>
</evidence>
<reference evidence="3 4" key="1">
    <citation type="submission" date="2024-07" db="EMBL/GenBank/DDBJ databases">
        <title>Section-level genome sequencing and comparative genomics of Aspergillus sections Usti and Cavernicolus.</title>
        <authorList>
            <consortium name="Lawrence Berkeley National Laboratory"/>
            <person name="Nybo J.L."/>
            <person name="Vesth T.C."/>
            <person name="Theobald S."/>
            <person name="Frisvad J.C."/>
            <person name="Larsen T.O."/>
            <person name="Kjaerboelling I."/>
            <person name="Rothschild-Mancinelli K."/>
            <person name="Lyhne E.K."/>
            <person name="Kogle M.E."/>
            <person name="Barry K."/>
            <person name="Clum A."/>
            <person name="Na H."/>
            <person name="Ledsgaard L."/>
            <person name="Lin J."/>
            <person name="Lipzen A."/>
            <person name="Kuo A."/>
            <person name="Riley R."/>
            <person name="Mondo S."/>
            <person name="Labutti K."/>
            <person name="Haridas S."/>
            <person name="Pangalinan J."/>
            <person name="Salamov A.A."/>
            <person name="Simmons B.A."/>
            <person name="Magnuson J.K."/>
            <person name="Chen J."/>
            <person name="Drula E."/>
            <person name="Henrissat B."/>
            <person name="Wiebenga A."/>
            <person name="Lubbers R.J."/>
            <person name="Gomes A.C."/>
            <person name="Makela M.R."/>
            <person name="Stajich J."/>
            <person name="Grigoriev I.V."/>
            <person name="Mortensen U.H."/>
            <person name="De Vries R.P."/>
            <person name="Baker S.E."/>
            <person name="Andersen M.R."/>
        </authorList>
    </citation>
    <scope>NUCLEOTIDE SEQUENCE [LARGE SCALE GENOMIC DNA]</scope>
    <source>
        <strain evidence="3 4">CBS 209.92</strain>
    </source>
</reference>
<evidence type="ECO:0000256" key="2">
    <source>
        <dbReference type="SAM" id="SignalP"/>
    </source>
</evidence>
<keyword evidence="4" id="KW-1185">Reference proteome</keyword>
<feature type="region of interest" description="Disordered" evidence="1">
    <location>
        <begin position="199"/>
        <end position="228"/>
    </location>
</feature>
<name>A0ABR4G1F6_9EURO</name>
<proteinExistence type="predicted"/>
<dbReference type="Proteomes" id="UP001610563">
    <property type="component" value="Unassembled WGS sequence"/>
</dbReference>
<accession>A0ABR4G1F6</accession>
<keyword evidence="2" id="KW-0732">Signal</keyword>
<feature type="signal peptide" evidence="2">
    <location>
        <begin position="1"/>
        <end position="24"/>
    </location>
</feature>
<evidence type="ECO:0000256" key="1">
    <source>
        <dbReference type="SAM" id="MobiDB-lite"/>
    </source>
</evidence>
<feature type="chain" id="PRO_5047049933" description="GPI anchored protein" evidence="2">
    <location>
        <begin position="25"/>
        <end position="250"/>
    </location>
</feature>
<evidence type="ECO:0008006" key="5">
    <source>
        <dbReference type="Google" id="ProtNLM"/>
    </source>
</evidence>
<evidence type="ECO:0000313" key="4">
    <source>
        <dbReference type="Proteomes" id="UP001610563"/>
    </source>
</evidence>
<comment type="caution">
    <text evidence="3">The sequence shown here is derived from an EMBL/GenBank/DDBJ whole genome shotgun (WGS) entry which is preliminary data.</text>
</comment>
<protein>
    <recommendedName>
        <fullName evidence="5">GPI anchored protein</fullName>
    </recommendedName>
</protein>
<gene>
    <name evidence="3" type="ORF">BJX66DRAFT_235698</name>
</gene>
<feature type="compositionally biased region" description="Acidic residues" evidence="1">
    <location>
        <begin position="209"/>
        <end position="218"/>
    </location>
</feature>
<dbReference type="EMBL" id="JBFTWV010000065">
    <property type="protein sequence ID" value="KAL2789353.1"/>
    <property type="molecule type" value="Genomic_DNA"/>
</dbReference>
<sequence length="250" mass="25860">MYQPTILTLLPLLPLLPLLTLTTAQCPSPTTTIAVAWPDDLYRSREILVSTIGATDDTTTYVGVDCPNNPRSMTMEIGPGTFSWIRSGGSGPPIIDDCEGDGDGMLCVATWGPGTTTTITHTADEVYTVSMAVVESGAGNTVLPTITGPPYVGCPNAWQQCGEDPWCCPETATICTIARNGHEACASVVNEALPGPAIPYYTAMGSPPGDEDEDDDSSEPSGSEDGAGVFAAQPTHLLVGGLAGLGLALL</sequence>